<comment type="caution">
    <text evidence="3">The sequence shown here is derived from an EMBL/GenBank/DDBJ whole genome shotgun (WGS) entry which is preliminary data.</text>
</comment>
<reference evidence="3 4" key="1">
    <citation type="journal article" date="2019" name="Int. J. Syst. Evol. Microbiol.">
        <title>The Global Catalogue of Microorganisms (GCM) 10K type strain sequencing project: providing services to taxonomists for standard genome sequencing and annotation.</title>
        <authorList>
            <consortium name="The Broad Institute Genomics Platform"/>
            <consortium name="The Broad Institute Genome Sequencing Center for Infectious Disease"/>
            <person name="Wu L."/>
            <person name="Ma J."/>
        </authorList>
    </citation>
    <scope>NUCLEOTIDE SEQUENCE [LARGE SCALE GENOMIC DNA]</scope>
    <source>
        <strain evidence="3 4">CGMCC 1.3239</strain>
    </source>
</reference>
<accession>A0ABD5SB19</accession>
<dbReference type="Proteomes" id="UP001596442">
    <property type="component" value="Unassembled WGS sequence"/>
</dbReference>
<dbReference type="RefSeq" id="WP_379780971.1">
    <property type="nucleotide sequence ID" value="NZ_JBHSWW010000092.1"/>
</dbReference>
<proteinExistence type="predicted"/>
<keyword evidence="4" id="KW-1185">Reference proteome</keyword>
<sequence>MTDRSPSSTGRIDRLEAWRPAVAFATVVFVSSVVPIPGSGGASSANGGFVPFEPLGPIGLTDPFHLVGYAVLAALVTRATGRTVRGLVVAVAVATVFGLGIEVVQAAIPWRGFAWRDVFINAVGATAGGATVRAMGFAFRDTGGDGSDPR</sequence>
<keyword evidence="1" id="KW-1133">Transmembrane helix</keyword>
<dbReference type="Pfam" id="PF04892">
    <property type="entry name" value="VanZ"/>
    <property type="match status" value="1"/>
</dbReference>
<keyword evidence="1" id="KW-0472">Membrane</keyword>
<feature type="transmembrane region" description="Helical" evidence="1">
    <location>
        <begin position="58"/>
        <end position="76"/>
    </location>
</feature>
<organism evidence="3 4">
    <name type="scientific">Halorubrum tibetense</name>
    <dbReference type="NCBI Taxonomy" id="175631"/>
    <lineage>
        <taxon>Archaea</taxon>
        <taxon>Methanobacteriati</taxon>
        <taxon>Methanobacteriota</taxon>
        <taxon>Stenosarchaea group</taxon>
        <taxon>Halobacteria</taxon>
        <taxon>Halobacteriales</taxon>
        <taxon>Haloferacaceae</taxon>
        <taxon>Halorubrum</taxon>
    </lineage>
</organism>
<dbReference type="InterPro" id="IPR006976">
    <property type="entry name" value="VanZ-like"/>
</dbReference>
<feature type="transmembrane region" description="Helical" evidence="1">
    <location>
        <begin position="21"/>
        <end position="38"/>
    </location>
</feature>
<dbReference type="AlphaFoldDB" id="A0ABD5SB19"/>
<feature type="domain" description="VanZ-like" evidence="2">
    <location>
        <begin position="65"/>
        <end position="131"/>
    </location>
</feature>
<gene>
    <name evidence="3" type="ORF">ACFQEU_07975</name>
</gene>
<dbReference type="EMBL" id="JBHSWW010000092">
    <property type="protein sequence ID" value="MFC6753401.1"/>
    <property type="molecule type" value="Genomic_DNA"/>
</dbReference>
<feature type="transmembrane region" description="Helical" evidence="1">
    <location>
        <begin position="88"/>
        <end position="108"/>
    </location>
</feature>
<evidence type="ECO:0000313" key="3">
    <source>
        <dbReference type="EMBL" id="MFC6753401.1"/>
    </source>
</evidence>
<keyword evidence="1" id="KW-0812">Transmembrane</keyword>
<name>A0ABD5SB19_9EURY</name>
<dbReference type="NCBIfam" id="NF037970">
    <property type="entry name" value="vanZ_1"/>
    <property type="match status" value="1"/>
</dbReference>
<evidence type="ECO:0000313" key="4">
    <source>
        <dbReference type="Proteomes" id="UP001596442"/>
    </source>
</evidence>
<evidence type="ECO:0000256" key="1">
    <source>
        <dbReference type="SAM" id="Phobius"/>
    </source>
</evidence>
<evidence type="ECO:0000259" key="2">
    <source>
        <dbReference type="Pfam" id="PF04892"/>
    </source>
</evidence>
<protein>
    <submittedName>
        <fullName evidence="3">VanZ family protein</fullName>
    </submittedName>
</protein>